<comment type="similarity">
    <text evidence="1">Belongs to the AIDA family.</text>
</comment>
<dbReference type="PANTHER" id="PTHR28654">
    <property type="entry name" value="AXIN INTERACTOR, DORSALIZATION-ASSOCIATED PROTEIN"/>
    <property type="match status" value="1"/>
</dbReference>
<dbReference type="PANTHER" id="PTHR28654:SF1">
    <property type="entry name" value="AXIN INTERACTOR, DORSALIZATION-ASSOCIATED PROTEIN"/>
    <property type="match status" value="1"/>
</dbReference>
<dbReference type="Gene3D" id="1.20.120.360">
    <property type="entry name" value="Axin interactor, dorsalization-associated protein, N-terminal domain"/>
    <property type="match status" value="1"/>
</dbReference>
<name>A0A3F2RRJ9_9STRA</name>
<dbReference type="PROSITE" id="PS51911">
    <property type="entry name" value="C2_AIDA"/>
    <property type="match status" value="1"/>
</dbReference>
<dbReference type="SUPFAM" id="SSF109779">
    <property type="entry name" value="Domain from hypothetical 2610208m17rik protein"/>
    <property type="match status" value="1"/>
</dbReference>
<dbReference type="AlphaFoldDB" id="A0A3F2RRJ9"/>
<dbReference type="GO" id="GO:0016020">
    <property type="term" value="C:membrane"/>
    <property type="evidence" value="ECO:0007669"/>
    <property type="project" value="TreeGrafter"/>
</dbReference>
<evidence type="ECO:0000313" key="7">
    <source>
        <dbReference type="Proteomes" id="UP000284657"/>
    </source>
</evidence>
<gene>
    <name evidence="4" type="ORF">BBJ29_006858</name>
    <name evidence="5" type="ORF">BBP00_00004526</name>
</gene>
<comment type="caution">
    <text evidence="5">The sequence shown here is derived from an EMBL/GenBank/DDBJ whole genome shotgun (WGS) entry which is preliminary data.</text>
</comment>
<evidence type="ECO:0000313" key="4">
    <source>
        <dbReference type="EMBL" id="RLN55020.1"/>
    </source>
</evidence>
<protein>
    <recommendedName>
        <fullName evidence="3">C2 Aida-type domain-containing protein</fullName>
    </recommendedName>
</protein>
<dbReference type="OrthoDB" id="428576at2759"/>
<dbReference type="Gene3D" id="2.60.40.150">
    <property type="entry name" value="C2 domain"/>
    <property type="match status" value="1"/>
</dbReference>
<dbReference type="InterPro" id="IPR023421">
    <property type="entry name" value="AIDA_N"/>
</dbReference>
<evidence type="ECO:0000256" key="2">
    <source>
        <dbReference type="ARBA" id="ARBA00022473"/>
    </source>
</evidence>
<evidence type="ECO:0000259" key="3">
    <source>
        <dbReference type="PROSITE" id="PS51911"/>
    </source>
</evidence>
<dbReference type="InterPro" id="IPR036818">
    <property type="entry name" value="AIDA_N_sf"/>
</dbReference>
<dbReference type="Proteomes" id="UP000284657">
    <property type="component" value="Unassembled WGS sequence"/>
</dbReference>
<accession>A0A3F2RRJ9</accession>
<dbReference type="EMBL" id="MBAD02001404">
    <property type="protein sequence ID" value="RLN55020.1"/>
    <property type="molecule type" value="Genomic_DNA"/>
</dbReference>
<dbReference type="Pfam" id="PF08910">
    <property type="entry name" value="Aida_N"/>
    <property type="match status" value="1"/>
</dbReference>
<dbReference type="EMBL" id="MBDO02000111">
    <property type="protein sequence ID" value="RLN62827.1"/>
    <property type="molecule type" value="Genomic_DNA"/>
</dbReference>
<proteinExistence type="inferred from homology"/>
<dbReference type="Pfam" id="PF14186">
    <property type="entry name" value="Aida_C2"/>
    <property type="match status" value="1"/>
</dbReference>
<feature type="domain" description="C2 Aida-type" evidence="3">
    <location>
        <begin position="137"/>
        <end position="312"/>
    </location>
</feature>
<dbReference type="Proteomes" id="UP000277300">
    <property type="component" value="Unassembled WGS sequence"/>
</dbReference>
<reference evidence="6 7" key="1">
    <citation type="submission" date="2018-07" db="EMBL/GenBank/DDBJ databases">
        <title>Genome sequencing of oomycete isolates from Chile give support for New Zealand origin for Phytophthora kernoviae and make available the first Nothophytophthora sp. genome.</title>
        <authorList>
            <person name="Studholme D.J."/>
            <person name="Sanfuentes E."/>
            <person name="Panda P."/>
            <person name="Hill R."/>
            <person name="Sambles C."/>
            <person name="Grant M."/>
            <person name="Williams N.M."/>
            <person name="Mcdougal R.L."/>
        </authorList>
    </citation>
    <scope>NUCLEOTIDE SEQUENCE [LARGE SCALE GENOMIC DNA]</scope>
    <source>
        <strain evidence="5">Chile6</strain>
        <strain evidence="4">Chile7</strain>
    </source>
</reference>
<sequence>MEDVVKLHAAWCKSLQQAVETDAWGQVIEAVEAYERLADRIAKALPSIIEKVMVAMELRAKCLSSVDGERKPTREDMEDVLDALRGSLSDEPEVFPLDVNRALRSKNRGSTEKDKEVDVDREMDEHAAAELVGATTQAAVVRSPGGTYLDIHITKIGLKDASVYVNPTMAVSVFGELLQCLPKLVRDGLTQFHAIHTIDMADYSGKSMEETRETGVGVCNEPRQVTFNAKIQLATNLRKMEDRGAAITFEFFHYKAKKRKKSCRCWALLELDEIKDGAVLLELYQKPMDPKRKRIHLFTEKDLYLQLELRQKMI</sequence>
<evidence type="ECO:0000313" key="5">
    <source>
        <dbReference type="EMBL" id="RLN62827.1"/>
    </source>
</evidence>
<evidence type="ECO:0000313" key="6">
    <source>
        <dbReference type="Proteomes" id="UP000277300"/>
    </source>
</evidence>
<dbReference type="InterPro" id="IPR035892">
    <property type="entry name" value="C2_domain_sf"/>
</dbReference>
<organism evidence="5 6">
    <name type="scientific">Phytophthora kernoviae</name>
    <dbReference type="NCBI Taxonomy" id="325452"/>
    <lineage>
        <taxon>Eukaryota</taxon>
        <taxon>Sar</taxon>
        <taxon>Stramenopiles</taxon>
        <taxon>Oomycota</taxon>
        <taxon>Peronosporomycetes</taxon>
        <taxon>Peronosporales</taxon>
        <taxon>Peronosporaceae</taxon>
        <taxon>Phytophthora</taxon>
    </lineage>
</organism>
<dbReference type="GO" id="GO:0035091">
    <property type="term" value="F:phosphatidylinositol binding"/>
    <property type="evidence" value="ECO:0007669"/>
    <property type="project" value="TreeGrafter"/>
</dbReference>
<keyword evidence="2" id="KW-0217">Developmental protein</keyword>
<evidence type="ECO:0000256" key="1">
    <source>
        <dbReference type="ARBA" id="ARBA00007205"/>
    </source>
</evidence>
<dbReference type="InterPro" id="IPR025939">
    <property type="entry name" value="Aida_C"/>
</dbReference>